<dbReference type="SMART" id="SM00327">
    <property type="entry name" value="VWA"/>
    <property type="match status" value="1"/>
</dbReference>
<dbReference type="PROSITE" id="PS51257">
    <property type="entry name" value="PROKAR_LIPOPROTEIN"/>
    <property type="match status" value="1"/>
</dbReference>
<dbReference type="InterPro" id="IPR022156">
    <property type="entry name" value="Uncharacterised_YfbK_N"/>
</dbReference>
<dbReference type="PANTHER" id="PTHR10579">
    <property type="entry name" value="CALCIUM-ACTIVATED CHLORIDE CHANNEL REGULATOR"/>
    <property type="match status" value="1"/>
</dbReference>
<evidence type="ECO:0000256" key="1">
    <source>
        <dbReference type="SAM" id="MobiDB-lite"/>
    </source>
</evidence>
<organism evidence="4 5">
    <name type="scientific">Sorangium cellulosum</name>
    <name type="common">Polyangium cellulosum</name>
    <dbReference type="NCBI Taxonomy" id="56"/>
    <lineage>
        <taxon>Bacteria</taxon>
        <taxon>Pseudomonadati</taxon>
        <taxon>Myxococcota</taxon>
        <taxon>Polyangia</taxon>
        <taxon>Polyangiales</taxon>
        <taxon>Polyangiaceae</taxon>
        <taxon>Sorangium</taxon>
    </lineage>
</organism>
<proteinExistence type="predicted"/>
<evidence type="ECO:0000313" key="4">
    <source>
        <dbReference type="EMBL" id="AUX39470.1"/>
    </source>
</evidence>
<sequence length="633" mass="65932">MRTRPNHLVAPALLTVLLAGCSASGPAAAPARDAVPTRAAQPEYDAPEREEPAGGAQVQAEAAAPTEAAPAAADAAPMAPPAPPPPAAAPMAPAQVAPAPMPMARAPMAPAPVAPAGRATAAGSPAPRPSRAAAAPAPKKAAPVPPHVVTTRPAGPPVAVAVPAPEPQGSESYQDYGVNPVEDPQRDRFSTFAIDVDTASYAIARRKILDGALPPYQAVRAEEFLNYFDYGYPSPATGPFAVHLAAAPSPFTAGHHLVRVAVQGKRVAAKDRTPVHLVYLVDTSGSMQAPDRIGLAKKSLKMLTETLKPGDTVALCTYAGSVREVLAPTGIESKGRILAAIDELTAGGSTAMASGIDLAYSLAERTLVKGHVNRVVVLSDGDANVGPTSHEEILKTIKRARDKGITLSTVGFGQGNYKDVMMEQLANQGDGNYAYIDSDAQARRVFSEQAGGMLEVIARDVKIQVEFDPHLVKSYRLIGYENRNVADRDFRNDRVDAGEIGAGHSVTAVYDVELKGPAPRGEGASPIVVRLRHKAPLGSDRAEETTFKMAPGAVAPTFDAAPADLRFAAAVAGFSEILRRSPHARAWRLSDVERIARGAASSKGDQQELVALVRRAGALAGGRTDAVAAKTTN</sequence>
<name>A0A2L0EJJ6_SORCE</name>
<feature type="region of interest" description="Disordered" evidence="1">
    <location>
        <begin position="110"/>
        <end position="184"/>
    </location>
</feature>
<dbReference type="InterPro" id="IPR002035">
    <property type="entry name" value="VWF_A"/>
</dbReference>
<dbReference type="SUPFAM" id="SSF53300">
    <property type="entry name" value="vWA-like"/>
    <property type="match status" value="1"/>
</dbReference>
<reference evidence="4 5" key="1">
    <citation type="submission" date="2015-09" db="EMBL/GenBank/DDBJ databases">
        <title>Sorangium comparison.</title>
        <authorList>
            <person name="Zaburannyi N."/>
            <person name="Bunk B."/>
            <person name="Overmann J."/>
            <person name="Mueller R."/>
        </authorList>
    </citation>
    <scope>NUCLEOTIDE SEQUENCE [LARGE SCALE GENOMIC DNA]</scope>
    <source>
        <strain evidence="4 5">So ce26</strain>
    </source>
</reference>
<feature type="domain" description="VWFA" evidence="3">
    <location>
        <begin position="276"/>
        <end position="457"/>
    </location>
</feature>
<dbReference type="Pfam" id="PF12450">
    <property type="entry name" value="vWF_A"/>
    <property type="match status" value="1"/>
</dbReference>
<evidence type="ECO:0000259" key="3">
    <source>
        <dbReference type="PROSITE" id="PS50234"/>
    </source>
</evidence>
<dbReference type="Pfam" id="PF00092">
    <property type="entry name" value="VWA"/>
    <property type="match status" value="1"/>
</dbReference>
<dbReference type="PANTHER" id="PTHR10579:SF43">
    <property type="entry name" value="ZINC FINGER (C3HC4-TYPE RING FINGER) FAMILY PROTEIN"/>
    <property type="match status" value="1"/>
</dbReference>
<feature type="compositionally biased region" description="Low complexity" evidence="1">
    <location>
        <begin position="24"/>
        <end position="40"/>
    </location>
</feature>
<dbReference type="InterPro" id="IPR036465">
    <property type="entry name" value="vWFA_dom_sf"/>
</dbReference>
<dbReference type="Pfam" id="PF12034">
    <property type="entry name" value="YfbK_C"/>
    <property type="match status" value="1"/>
</dbReference>
<feature type="compositionally biased region" description="Low complexity" evidence="1">
    <location>
        <begin position="53"/>
        <end position="77"/>
    </location>
</feature>
<keyword evidence="2" id="KW-0732">Signal</keyword>
<dbReference type="Gene3D" id="3.40.50.410">
    <property type="entry name" value="von Willebrand factor, type A domain"/>
    <property type="match status" value="1"/>
</dbReference>
<dbReference type="Proteomes" id="UP000238348">
    <property type="component" value="Chromosome"/>
</dbReference>
<accession>A0A2L0EJJ6</accession>
<dbReference type="PROSITE" id="PS50234">
    <property type="entry name" value="VWFA"/>
    <property type="match status" value="1"/>
</dbReference>
<dbReference type="RefSeq" id="WP_104977432.1">
    <property type="nucleotide sequence ID" value="NZ_CP012673.1"/>
</dbReference>
<dbReference type="EMBL" id="CP012673">
    <property type="protein sequence ID" value="AUX39470.1"/>
    <property type="molecule type" value="Genomic_DNA"/>
</dbReference>
<feature type="chain" id="PRO_5014804634" description="VWFA domain-containing protein" evidence="2">
    <location>
        <begin position="28"/>
        <end position="633"/>
    </location>
</feature>
<feature type="region of interest" description="Disordered" evidence="1">
    <location>
        <begin position="24"/>
        <end position="93"/>
    </location>
</feature>
<feature type="compositionally biased region" description="Low complexity" evidence="1">
    <location>
        <begin position="114"/>
        <end position="163"/>
    </location>
</feature>
<feature type="signal peptide" evidence="2">
    <location>
        <begin position="1"/>
        <end position="27"/>
    </location>
</feature>
<evidence type="ECO:0000313" key="5">
    <source>
        <dbReference type="Proteomes" id="UP000238348"/>
    </source>
</evidence>
<dbReference type="AlphaFoldDB" id="A0A2L0EJJ6"/>
<evidence type="ECO:0000256" key="2">
    <source>
        <dbReference type="SAM" id="SignalP"/>
    </source>
</evidence>
<protein>
    <recommendedName>
        <fullName evidence="3">VWFA domain-containing protein</fullName>
    </recommendedName>
</protein>
<dbReference type="InterPro" id="IPR021908">
    <property type="entry name" value="YfbK_C"/>
</dbReference>
<dbReference type="InterPro" id="IPR051266">
    <property type="entry name" value="CLCR"/>
</dbReference>
<gene>
    <name evidence="4" type="ORF">SOCE26_008620</name>
</gene>
<dbReference type="OrthoDB" id="9805121at2"/>
<feature type="compositionally biased region" description="Pro residues" evidence="1">
    <location>
        <begin position="78"/>
        <end position="88"/>
    </location>
</feature>